<dbReference type="EMBL" id="MG696114">
    <property type="protein sequence ID" value="AUM58568.1"/>
    <property type="molecule type" value="Genomic_DNA"/>
</dbReference>
<evidence type="ECO:0000313" key="1">
    <source>
        <dbReference type="EMBL" id="AUM58568.1"/>
    </source>
</evidence>
<sequence length="80" mass="9426">MILDDAYGIESWESDWFDREQECFCGVVLKENNIFGLPPKPENLPNYYSITYYGDGFNVKDVEESDGIDYNIKKFILERE</sequence>
<evidence type="ECO:0000313" key="2">
    <source>
        <dbReference type="Proteomes" id="UP000240538"/>
    </source>
</evidence>
<dbReference type="Proteomes" id="UP000240538">
    <property type="component" value="Segment"/>
</dbReference>
<name>A0A2I6PFR2_9CAUD</name>
<gene>
    <name evidence="1" type="ORF">phiP43_210</name>
</gene>
<proteinExistence type="predicted"/>
<reference evidence="1 2" key="1">
    <citation type="submission" date="2017-12" db="EMBL/GenBank/DDBJ databases">
        <title>Complete genome sequence and characterization of bacteriophage phiP4-3 infecting Proteus pennea.</title>
        <authorList>
            <person name="He Y."/>
            <person name="Yang H."/>
        </authorList>
    </citation>
    <scope>NUCLEOTIDE SEQUENCE [LARGE SCALE GENOMIC DNA]</scope>
</reference>
<accession>A0A2I6PFR2</accession>
<keyword evidence="2" id="KW-1185">Reference proteome</keyword>
<organism evidence="1 2">
    <name type="scientific">Proteus phage phiP4-3</name>
    <dbReference type="NCBI Taxonomy" id="2065203"/>
    <lineage>
        <taxon>Viruses</taxon>
        <taxon>Duplodnaviria</taxon>
        <taxon>Heunggongvirae</taxon>
        <taxon>Uroviricota</taxon>
        <taxon>Caudoviricetes</taxon>
        <taxon>Pantevenvirales</taxon>
        <taxon>Straboviridae</taxon>
        <taxon>Bragavirus</taxon>
        <taxon>Bragavirus p43</taxon>
    </lineage>
</organism>
<protein>
    <submittedName>
        <fullName evidence="1">Uncharacterized protein</fullName>
    </submittedName>
</protein>